<dbReference type="Proteomes" id="UP000053268">
    <property type="component" value="Unassembled WGS sequence"/>
</dbReference>
<name>A0A194QE07_PAPXU</name>
<organism evidence="2 3">
    <name type="scientific">Papilio xuthus</name>
    <name type="common">Asian swallowtail butterfly</name>
    <dbReference type="NCBI Taxonomy" id="66420"/>
    <lineage>
        <taxon>Eukaryota</taxon>
        <taxon>Metazoa</taxon>
        <taxon>Ecdysozoa</taxon>
        <taxon>Arthropoda</taxon>
        <taxon>Hexapoda</taxon>
        <taxon>Insecta</taxon>
        <taxon>Pterygota</taxon>
        <taxon>Neoptera</taxon>
        <taxon>Endopterygota</taxon>
        <taxon>Lepidoptera</taxon>
        <taxon>Glossata</taxon>
        <taxon>Ditrysia</taxon>
        <taxon>Papilionoidea</taxon>
        <taxon>Papilionidae</taxon>
        <taxon>Papilioninae</taxon>
        <taxon>Papilio</taxon>
    </lineage>
</organism>
<proteinExistence type="predicted"/>
<dbReference type="AlphaFoldDB" id="A0A194QE07"/>
<keyword evidence="3" id="KW-1185">Reference proteome</keyword>
<evidence type="ECO:0000313" key="2">
    <source>
        <dbReference type="EMBL" id="KPJ01696.1"/>
    </source>
</evidence>
<evidence type="ECO:0000256" key="1">
    <source>
        <dbReference type="SAM" id="MobiDB-lite"/>
    </source>
</evidence>
<protein>
    <submittedName>
        <fullName evidence="2">Uncharacterized protein</fullName>
    </submittedName>
</protein>
<feature type="region of interest" description="Disordered" evidence="1">
    <location>
        <begin position="9"/>
        <end position="60"/>
    </location>
</feature>
<gene>
    <name evidence="2" type="ORF">RR46_05992</name>
</gene>
<evidence type="ECO:0000313" key="3">
    <source>
        <dbReference type="Proteomes" id="UP000053268"/>
    </source>
</evidence>
<reference evidence="2 3" key="1">
    <citation type="journal article" date="2015" name="Nat. Commun.">
        <title>Outbred genome sequencing and CRISPR/Cas9 gene editing in butterflies.</title>
        <authorList>
            <person name="Li X."/>
            <person name="Fan D."/>
            <person name="Zhang W."/>
            <person name="Liu G."/>
            <person name="Zhang L."/>
            <person name="Zhao L."/>
            <person name="Fang X."/>
            <person name="Chen L."/>
            <person name="Dong Y."/>
            <person name="Chen Y."/>
            <person name="Ding Y."/>
            <person name="Zhao R."/>
            <person name="Feng M."/>
            <person name="Zhu Y."/>
            <person name="Feng Y."/>
            <person name="Jiang X."/>
            <person name="Zhu D."/>
            <person name="Xiang H."/>
            <person name="Feng X."/>
            <person name="Li S."/>
            <person name="Wang J."/>
            <person name="Zhang G."/>
            <person name="Kronforst M.R."/>
            <person name="Wang W."/>
        </authorList>
    </citation>
    <scope>NUCLEOTIDE SEQUENCE [LARGE SCALE GENOMIC DNA]</scope>
    <source>
        <strain evidence="2">Ya'a_city_454_Px</strain>
        <tissue evidence="2">Whole body</tissue>
    </source>
</reference>
<feature type="compositionally biased region" description="Basic residues" evidence="1">
    <location>
        <begin position="41"/>
        <end position="60"/>
    </location>
</feature>
<sequence length="60" mass="6844">MVWHIEQAAIADHSDHPRHALPPPRRPAGSHRSSVRERPRGTTHVRLAARMRLRRNARGG</sequence>
<dbReference type="EMBL" id="KQ459302">
    <property type="protein sequence ID" value="KPJ01696.1"/>
    <property type="molecule type" value="Genomic_DNA"/>
</dbReference>
<accession>A0A194QE07</accession>